<dbReference type="OrthoDB" id="416752at2759"/>
<dbReference type="EMBL" id="HG806322">
    <property type="protein sequence ID" value="CDW58371.1"/>
    <property type="molecule type" value="Genomic_DNA"/>
</dbReference>
<dbReference type="PANTHER" id="PTHR43691:SF11">
    <property type="entry name" value="FI09636P-RELATED"/>
    <property type="match status" value="1"/>
</dbReference>
<dbReference type="Gene3D" id="3.40.50.1580">
    <property type="entry name" value="Nucleoside phosphorylase domain"/>
    <property type="match status" value="1"/>
</dbReference>
<keyword evidence="3" id="KW-0808">Transferase</keyword>
<feature type="domain" description="Nucleoside phosphorylase" evidence="4">
    <location>
        <begin position="16"/>
        <end position="222"/>
    </location>
</feature>
<protein>
    <submittedName>
        <fullName evidence="5">Purine nucleoside phosphorylase</fullName>
    </submittedName>
</protein>
<dbReference type="NCBIfam" id="NF004489">
    <property type="entry name" value="PRK05819.1"/>
    <property type="match status" value="1"/>
</dbReference>
<evidence type="ECO:0000256" key="1">
    <source>
        <dbReference type="ARBA" id="ARBA00010456"/>
    </source>
</evidence>
<dbReference type="InterPro" id="IPR000845">
    <property type="entry name" value="Nucleoside_phosphorylase_d"/>
</dbReference>
<accession>A0A077ZDA0</accession>
<dbReference type="GO" id="GO:0006152">
    <property type="term" value="P:purine nucleoside catabolic process"/>
    <property type="evidence" value="ECO:0007669"/>
    <property type="project" value="TreeGrafter"/>
</dbReference>
<dbReference type="HAMAP" id="MF_01627">
    <property type="entry name" value="Pur_nucleosid_phosp"/>
    <property type="match status" value="1"/>
</dbReference>
<reference evidence="5" key="1">
    <citation type="submission" date="2014-01" db="EMBL/GenBank/DDBJ databases">
        <authorList>
            <person name="Aslett M."/>
        </authorList>
    </citation>
    <scope>NUCLEOTIDE SEQUENCE</scope>
</reference>
<dbReference type="NCBIfam" id="TIGR00107">
    <property type="entry name" value="deoD"/>
    <property type="match status" value="1"/>
</dbReference>
<dbReference type="GO" id="GO:0004731">
    <property type="term" value="F:purine-nucleoside phosphorylase activity"/>
    <property type="evidence" value="ECO:0007669"/>
    <property type="project" value="InterPro"/>
</dbReference>
<evidence type="ECO:0000313" key="6">
    <source>
        <dbReference type="Proteomes" id="UP000030665"/>
    </source>
</evidence>
<organism evidence="5 6">
    <name type="scientific">Trichuris trichiura</name>
    <name type="common">Whipworm</name>
    <name type="synonym">Trichocephalus trichiurus</name>
    <dbReference type="NCBI Taxonomy" id="36087"/>
    <lineage>
        <taxon>Eukaryota</taxon>
        <taxon>Metazoa</taxon>
        <taxon>Ecdysozoa</taxon>
        <taxon>Nematoda</taxon>
        <taxon>Enoplea</taxon>
        <taxon>Dorylaimia</taxon>
        <taxon>Trichinellida</taxon>
        <taxon>Trichuridae</taxon>
        <taxon>Trichuris</taxon>
    </lineage>
</organism>
<dbReference type="PANTHER" id="PTHR43691">
    <property type="entry name" value="URIDINE PHOSPHORYLASE"/>
    <property type="match status" value="1"/>
</dbReference>
<dbReference type="InterPro" id="IPR004402">
    <property type="entry name" value="DeoD-type"/>
</dbReference>
<evidence type="ECO:0000256" key="2">
    <source>
        <dbReference type="ARBA" id="ARBA00022676"/>
    </source>
</evidence>
<reference evidence="5" key="2">
    <citation type="submission" date="2014-03" db="EMBL/GenBank/DDBJ databases">
        <title>The whipworm genome and dual-species transcriptomics of an intimate host-pathogen interaction.</title>
        <authorList>
            <person name="Foth B.J."/>
            <person name="Tsai I.J."/>
            <person name="Reid A.J."/>
            <person name="Bancroft A.J."/>
            <person name="Nichol S."/>
            <person name="Tracey A."/>
            <person name="Holroyd N."/>
            <person name="Cotton J.A."/>
            <person name="Stanley E.J."/>
            <person name="Zarowiecki M."/>
            <person name="Liu J.Z."/>
            <person name="Huckvale T."/>
            <person name="Cooper P.J."/>
            <person name="Grencis R.K."/>
            <person name="Berriman M."/>
        </authorList>
    </citation>
    <scope>NUCLEOTIDE SEQUENCE [LARGE SCALE GENOMIC DNA]</scope>
</reference>
<dbReference type="AlphaFoldDB" id="A0A077ZDA0"/>
<dbReference type="InterPro" id="IPR018016">
    <property type="entry name" value="Nucleoside_phosphorylase_CS"/>
</dbReference>
<dbReference type="Pfam" id="PF01048">
    <property type="entry name" value="PNP_UDP_1"/>
    <property type="match status" value="1"/>
</dbReference>
<dbReference type="PROSITE" id="PS01232">
    <property type="entry name" value="PNP_UDP_1"/>
    <property type="match status" value="1"/>
</dbReference>
<evidence type="ECO:0000313" key="5">
    <source>
        <dbReference type="EMBL" id="CDW58371.1"/>
    </source>
</evidence>
<comment type="similarity">
    <text evidence="1">Belongs to the PNP/UDP phosphorylase family.</text>
</comment>
<evidence type="ECO:0000256" key="3">
    <source>
        <dbReference type="ARBA" id="ARBA00022679"/>
    </source>
</evidence>
<dbReference type="STRING" id="36087.A0A077ZDA0"/>
<dbReference type="GO" id="GO:0005829">
    <property type="term" value="C:cytosol"/>
    <property type="evidence" value="ECO:0007669"/>
    <property type="project" value="TreeGrafter"/>
</dbReference>
<sequence>MSVHIEAKQGEIADKILLPGDPLRAKFIAENFLEDAKCYNNVRGMLGYTGTYKGERVSVQGTGMGMPSAGIYAQELIQSYGVKKLIRVGTCGALSKDVHVRDLIIAQGAVTSSSMVKKHFPDFHFAPIADFDLMMKSYKVAMEKGFTTHVGNVLSEDTFYKDDLAPTFKLAEYGVLGVEMEAAILYYLGAKFHVQALGIMTVSDHMVTGEETTSEERQNTFKDMMYVGLETLIAK</sequence>
<gene>
    <name evidence="5" type="ORF">TTRE_0000668101</name>
</gene>
<dbReference type="Proteomes" id="UP000030665">
    <property type="component" value="Unassembled WGS sequence"/>
</dbReference>
<dbReference type="InterPro" id="IPR035994">
    <property type="entry name" value="Nucleoside_phosphorylase_sf"/>
</dbReference>
<keyword evidence="6" id="KW-1185">Reference proteome</keyword>
<name>A0A077ZDA0_TRITR</name>
<dbReference type="SUPFAM" id="SSF53167">
    <property type="entry name" value="Purine and uridine phosphorylases"/>
    <property type="match status" value="1"/>
</dbReference>
<evidence type="ECO:0000259" key="4">
    <source>
        <dbReference type="Pfam" id="PF01048"/>
    </source>
</evidence>
<proteinExistence type="inferred from homology"/>
<dbReference type="CDD" id="cd09006">
    <property type="entry name" value="PNP_EcPNPI-like"/>
    <property type="match status" value="1"/>
</dbReference>
<keyword evidence="2" id="KW-0328">Glycosyltransferase</keyword>